<dbReference type="PROSITE" id="PS01124">
    <property type="entry name" value="HTH_ARAC_FAMILY_2"/>
    <property type="match status" value="1"/>
</dbReference>
<keyword evidence="2" id="KW-0238">DNA-binding</keyword>
<dbReference type="InterPro" id="IPR018060">
    <property type="entry name" value="HTH_AraC"/>
</dbReference>
<reference evidence="6" key="1">
    <citation type="submission" date="2023-07" db="EMBL/GenBank/DDBJ databases">
        <title>Dyadobacter sp. nov 'subterranea' isolated from contaminted grondwater.</title>
        <authorList>
            <person name="Szabo I."/>
            <person name="Al-Omari J."/>
            <person name="Szerdahelyi S.G."/>
            <person name="Rado J."/>
        </authorList>
    </citation>
    <scope>NUCLEOTIDE SEQUENCE [LARGE SCALE GENOMIC DNA]</scope>
    <source>
        <strain evidence="6">UP-52</strain>
    </source>
</reference>
<protein>
    <submittedName>
        <fullName evidence="5">Helix-turn-helix transcriptional regulator</fullName>
    </submittedName>
</protein>
<dbReference type="InterPro" id="IPR009057">
    <property type="entry name" value="Homeodomain-like_sf"/>
</dbReference>
<dbReference type="SMART" id="SM00342">
    <property type="entry name" value="HTH_ARAC"/>
    <property type="match status" value="1"/>
</dbReference>
<dbReference type="Proteomes" id="UP000634134">
    <property type="component" value="Unassembled WGS sequence"/>
</dbReference>
<evidence type="ECO:0000313" key="6">
    <source>
        <dbReference type="Proteomes" id="UP000634134"/>
    </source>
</evidence>
<dbReference type="PANTHER" id="PTHR47893:SF1">
    <property type="entry name" value="REGULATORY PROTEIN PCHR"/>
    <property type="match status" value="1"/>
</dbReference>
<accession>A0ABR9WE22</accession>
<evidence type="ECO:0000256" key="3">
    <source>
        <dbReference type="ARBA" id="ARBA00023163"/>
    </source>
</evidence>
<evidence type="ECO:0000259" key="4">
    <source>
        <dbReference type="PROSITE" id="PS01124"/>
    </source>
</evidence>
<dbReference type="PANTHER" id="PTHR47893">
    <property type="entry name" value="REGULATORY PROTEIN PCHR"/>
    <property type="match status" value="1"/>
</dbReference>
<sequence>MQIQLDTAKGLGMMQILAAAAGHEINNGVLQMPENVGAGYIKKIDLGPMMSLAVHHYELRKDFTLDVPSHISKKNWVTFSFRNILLLNGTLPCVQVSSAGVNLHMFFPALTKINTILIHIHRDLLKELAGSAHNNKILQTIIQASQPFLYEEICSPQILNTAAETMEAGAHPALQHFYHRISAEQLICHLFNELLKRKTETDYQVNLTDLKMIYEIRDKLIANLSVTPNLTQMAALAHMSVSKINRLFKQVFGTTICNYHQKLRINKAAELIKNQQYSVTQAGYELGFSNLSHFTRVFVKHIGIKPKKFSSGWLDSLAIN</sequence>
<comment type="caution">
    <text evidence="5">The sequence shown here is derived from an EMBL/GenBank/DDBJ whole genome shotgun (WGS) entry which is preliminary data.</text>
</comment>
<dbReference type="RefSeq" id="WP_194121841.1">
    <property type="nucleotide sequence ID" value="NZ_JACYGY010000001.1"/>
</dbReference>
<keyword evidence="6" id="KW-1185">Reference proteome</keyword>
<evidence type="ECO:0000256" key="1">
    <source>
        <dbReference type="ARBA" id="ARBA00023015"/>
    </source>
</evidence>
<gene>
    <name evidence="5" type="ORF">IEE83_17720</name>
</gene>
<proteinExistence type="predicted"/>
<dbReference type="Pfam" id="PF12833">
    <property type="entry name" value="HTH_18"/>
    <property type="match status" value="1"/>
</dbReference>
<dbReference type="InterPro" id="IPR053142">
    <property type="entry name" value="PchR_regulatory_protein"/>
</dbReference>
<keyword evidence="1" id="KW-0805">Transcription regulation</keyword>
<organism evidence="5 6">
    <name type="scientific">Dyadobacter subterraneus</name>
    <dbReference type="NCBI Taxonomy" id="2773304"/>
    <lineage>
        <taxon>Bacteria</taxon>
        <taxon>Pseudomonadati</taxon>
        <taxon>Bacteroidota</taxon>
        <taxon>Cytophagia</taxon>
        <taxon>Cytophagales</taxon>
        <taxon>Spirosomataceae</taxon>
        <taxon>Dyadobacter</taxon>
    </lineage>
</organism>
<dbReference type="InterPro" id="IPR018062">
    <property type="entry name" value="HTH_AraC-typ_CS"/>
</dbReference>
<dbReference type="EMBL" id="JACYGY010000001">
    <property type="protein sequence ID" value="MBE9463725.1"/>
    <property type="molecule type" value="Genomic_DNA"/>
</dbReference>
<dbReference type="Gene3D" id="1.10.10.60">
    <property type="entry name" value="Homeodomain-like"/>
    <property type="match status" value="2"/>
</dbReference>
<dbReference type="SUPFAM" id="SSF46689">
    <property type="entry name" value="Homeodomain-like"/>
    <property type="match status" value="2"/>
</dbReference>
<name>A0ABR9WE22_9BACT</name>
<feature type="domain" description="HTH araC/xylS-type" evidence="4">
    <location>
        <begin position="214"/>
        <end position="312"/>
    </location>
</feature>
<keyword evidence="3" id="KW-0804">Transcription</keyword>
<dbReference type="PROSITE" id="PS00041">
    <property type="entry name" value="HTH_ARAC_FAMILY_1"/>
    <property type="match status" value="1"/>
</dbReference>
<evidence type="ECO:0000313" key="5">
    <source>
        <dbReference type="EMBL" id="MBE9463725.1"/>
    </source>
</evidence>
<evidence type="ECO:0000256" key="2">
    <source>
        <dbReference type="ARBA" id="ARBA00023125"/>
    </source>
</evidence>